<dbReference type="HOGENOM" id="CLU_046582_2_1_9"/>
<dbReference type="PANTHER" id="PTHR30096">
    <property type="entry name" value="4,5-DOPA DIOXYGENASE EXTRADIOL-LIKE PROTEIN"/>
    <property type="match status" value="1"/>
</dbReference>
<dbReference type="KEGG" id="pste:PSTEL_04030"/>
<comment type="cofactor">
    <cofactor evidence="1">
        <name>Zn(2+)</name>
        <dbReference type="ChEBI" id="CHEBI:29105"/>
    </cofactor>
</comment>
<keyword evidence="8" id="KW-1185">Reference proteome</keyword>
<dbReference type="CDD" id="cd07363">
    <property type="entry name" value="45_DOPA_Dioxygenase"/>
    <property type="match status" value="1"/>
</dbReference>
<dbReference type="OrthoDB" id="9790889at2"/>
<evidence type="ECO:0000259" key="6">
    <source>
        <dbReference type="Pfam" id="PF02900"/>
    </source>
</evidence>
<evidence type="ECO:0000256" key="5">
    <source>
        <dbReference type="ARBA" id="ARBA00023002"/>
    </source>
</evidence>
<dbReference type="STRING" id="169760.PSTEL_04030"/>
<keyword evidence="3" id="KW-0479">Metal-binding</keyword>
<dbReference type="PANTHER" id="PTHR30096:SF0">
    <property type="entry name" value="4,5-DOPA DIOXYGENASE EXTRADIOL-LIKE PROTEIN"/>
    <property type="match status" value="1"/>
</dbReference>
<dbReference type="Proteomes" id="UP000029507">
    <property type="component" value="Chromosome"/>
</dbReference>
<evidence type="ECO:0000313" key="8">
    <source>
        <dbReference type="Proteomes" id="UP000029507"/>
    </source>
</evidence>
<dbReference type="GO" id="GO:0016702">
    <property type="term" value="F:oxidoreductase activity, acting on single donors with incorporation of molecular oxygen, incorporation of two atoms of oxygen"/>
    <property type="evidence" value="ECO:0007669"/>
    <property type="project" value="UniProtKB-ARBA"/>
</dbReference>
<evidence type="ECO:0000256" key="4">
    <source>
        <dbReference type="ARBA" id="ARBA00022833"/>
    </source>
</evidence>
<dbReference type="PIRSF" id="PIRSF006157">
    <property type="entry name" value="Doxgns_DODA"/>
    <property type="match status" value="1"/>
</dbReference>
<organism evidence="7 8">
    <name type="scientific">Paenibacillus stellifer</name>
    <dbReference type="NCBI Taxonomy" id="169760"/>
    <lineage>
        <taxon>Bacteria</taxon>
        <taxon>Bacillati</taxon>
        <taxon>Bacillota</taxon>
        <taxon>Bacilli</taxon>
        <taxon>Bacillales</taxon>
        <taxon>Paenibacillaceae</taxon>
        <taxon>Paenibacillus</taxon>
    </lineage>
</organism>
<feature type="domain" description="Extradiol ring-cleavage dioxygenase class III enzyme subunit B" evidence="6">
    <location>
        <begin position="5"/>
        <end position="250"/>
    </location>
</feature>
<name>A0A089LQQ5_9BACL</name>
<evidence type="ECO:0000256" key="3">
    <source>
        <dbReference type="ARBA" id="ARBA00022723"/>
    </source>
</evidence>
<dbReference type="GO" id="GO:0008270">
    <property type="term" value="F:zinc ion binding"/>
    <property type="evidence" value="ECO:0007669"/>
    <property type="project" value="InterPro"/>
</dbReference>
<dbReference type="EMBL" id="CP009286">
    <property type="protein sequence ID" value="AIQ62395.1"/>
    <property type="molecule type" value="Genomic_DNA"/>
</dbReference>
<reference evidence="7 8" key="1">
    <citation type="submission" date="2014-08" db="EMBL/GenBank/DDBJ databases">
        <title>Comparative genomics of the Paenibacillus odorifer group.</title>
        <authorList>
            <person name="den Bakker H.C."/>
            <person name="Tsai Y.-C."/>
            <person name="Martin N."/>
            <person name="Korlach J."/>
            <person name="Wiedmann M."/>
        </authorList>
    </citation>
    <scope>NUCLEOTIDE SEQUENCE [LARGE SCALE GENOMIC DNA]</scope>
    <source>
        <strain evidence="7 8">DSM 14472</strain>
    </source>
</reference>
<dbReference type="InterPro" id="IPR014436">
    <property type="entry name" value="Extradiol_dOase_DODA"/>
</dbReference>
<dbReference type="Pfam" id="PF02900">
    <property type="entry name" value="LigB"/>
    <property type="match status" value="1"/>
</dbReference>
<dbReference type="InterPro" id="IPR004183">
    <property type="entry name" value="Xdiol_dOase_suB"/>
</dbReference>
<dbReference type="RefSeq" id="WP_038693593.1">
    <property type="nucleotide sequence ID" value="NZ_CP009286.1"/>
</dbReference>
<protein>
    <submittedName>
        <fullName evidence="7">MFS transporter</fullName>
    </submittedName>
</protein>
<dbReference type="GO" id="GO:0008198">
    <property type="term" value="F:ferrous iron binding"/>
    <property type="evidence" value="ECO:0007669"/>
    <property type="project" value="InterPro"/>
</dbReference>
<evidence type="ECO:0000313" key="7">
    <source>
        <dbReference type="EMBL" id="AIQ62395.1"/>
    </source>
</evidence>
<keyword evidence="5" id="KW-0560">Oxidoreductase</keyword>
<gene>
    <name evidence="7" type="ORF">PSTEL_04030</name>
</gene>
<dbReference type="AlphaFoldDB" id="A0A089LQQ5"/>
<keyword evidence="4" id="KW-0862">Zinc</keyword>
<evidence type="ECO:0000256" key="1">
    <source>
        <dbReference type="ARBA" id="ARBA00001947"/>
    </source>
</evidence>
<evidence type="ECO:0000256" key="2">
    <source>
        <dbReference type="ARBA" id="ARBA00007581"/>
    </source>
</evidence>
<proteinExistence type="inferred from homology"/>
<comment type="similarity">
    <text evidence="2">Belongs to the DODA-type extradiol aromatic ring-opening dioxygenase family.</text>
</comment>
<dbReference type="SUPFAM" id="SSF53213">
    <property type="entry name" value="LigB-like"/>
    <property type="match status" value="1"/>
</dbReference>
<sequence>MKLPALFIAHGSPLLALEDNEYTRFLEKLGQELPKPKGVVVFSAHWDSSEQLFTSDERYETLHDFYGFPQEMYGLTYPAPGDPGLAARIAELFAEHNLPCRAVSGRGLDHGVWVILRRLFPEADIPVVALSVDSLRSPMEQYEIGRMLAPLREEGVLFIGSGGLVHNLRLMKEDDGPEEWALEFDAWIAERLEGWKLEELYHYDKLAPYAKEAVPSYGREHFIPLFYAMGTADSGRTAERMFQAYQYGTLSLNCWKLG</sequence>
<dbReference type="Gene3D" id="3.40.830.10">
    <property type="entry name" value="LigB-like"/>
    <property type="match status" value="1"/>
</dbReference>
<accession>A0A089LQQ5</accession>